<name>A0A0J8UH17_9MYCO</name>
<sequence>MSAEYVRRHYGVDYRRGDRVTVDGKPGRIVSFPGAQLGVRLDGERRTRRAHPTWRVERAA</sequence>
<comment type="caution">
    <text evidence="1">The sequence shown here is derived from an EMBL/GenBank/DDBJ whole genome shotgun (WGS) entry which is preliminary data.</text>
</comment>
<reference evidence="1 2" key="1">
    <citation type="submission" date="2015-06" db="EMBL/GenBank/DDBJ databases">
        <title>Genome sequence of Mycobacterium conceptionense strain MLE.</title>
        <authorList>
            <person name="Greninger A.L."/>
            <person name="Cunningham G."/>
            <person name="Chiu C.Y."/>
            <person name="Miller S."/>
        </authorList>
    </citation>
    <scope>NUCLEOTIDE SEQUENCE [LARGE SCALE GENOMIC DNA]</scope>
    <source>
        <strain evidence="1 2">MLE</strain>
    </source>
</reference>
<dbReference type="Proteomes" id="UP000037594">
    <property type="component" value="Unassembled WGS sequence"/>
</dbReference>
<dbReference type="EMBL" id="LFOD01000003">
    <property type="protein sequence ID" value="KMV19660.1"/>
    <property type="molecule type" value="Genomic_DNA"/>
</dbReference>
<dbReference type="AlphaFoldDB" id="A0A0J8UH17"/>
<dbReference type="RefSeq" id="WP_048895604.1">
    <property type="nucleotide sequence ID" value="NZ_LFOD01000003.1"/>
</dbReference>
<organism evidence="1 2">
    <name type="scientific">Mycolicibacterium conceptionense</name>
    <dbReference type="NCBI Taxonomy" id="451644"/>
    <lineage>
        <taxon>Bacteria</taxon>
        <taxon>Bacillati</taxon>
        <taxon>Actinomycetota</taxon>
        <taxon>Actinomycetes</taxon>
        <taxon>Mycobacteriales</taxon>
        <taxon>Mycobacteriaceae</taxon>
        <taxon>Mycolicibacterium</taxon>
    </lineage>
</organism>
<dbReference type="OrthoDB" id="8857610at2"/>
<evidence type="ECO:0000313" key="1">
    <source>
        <dbReference type="EMBL" id="KMV19660.1"/>
    </source>
</evidence>
<proteinExistence type="predicted"/>
<accession>A0A0J8UH17</accession>
<evidence type="ECO:0000313" key="2">
    <source>
        <dbReference type="Proteomes" id="UP000037594"/>
    </source>
</evidence>
<protein>
    <submittedName>
        <fullName evidence="1">Uncharacterized protein</fullName>
    </submittedName>
</protein>
<dbReference type="PATRIC" id="fig|451644.5.peg.1309"/>
<gene>
    <name evidence="1" type="ORF">ACT17_06390</name>
</gene>